<organism evidence="1 2">
    <name type="scientific">Sphingomonas psychrolutea</name>
    <dbReference type="NCBI Taxonomy" id="1259676"/>
    <lineage>
        <taxon>Bacteria</taxon>
        <taxon>Pseudomonadati</taxon>
        <taxon>Pseudomonadota</taxon>
        <taxon>Alphaproteobacteria</taxon>
        <taxon>Sphingomonadales</taxon>
        <taxon>Sphingomonadaceae</taxon>
        <taxon>Sphingomonas</taxon>
    </lineage>
</organism>
<comment type="caution">
    <text evidence="1">The sequence shown here is derived from an EMBL/GenBank/DDBJ whole genome shotgun (WGS) entry which is preliminary data.</text>
</comment>
<keyword evidence="2" id="KW-1185">Reference proteome</keyword>
<gene>
    <name evidence="1" type="ORF">GCM10011395_21270</name>
</gene>
<reference evidence="2" key="1">
    <citation type="journal article" date="2019" name="Int. J. Syst. Evol. Microbiol.">
        <title>The Global Catalogue of Microorganisms (GCM) 10K type strain sequencing project: providing services to taxonomists for standard genome sequencing and annotation.</title>
        <authorList>
            <consortium name="The Broad Institute Genomics Platform"/>
            <consortium name="The Broad Institute Genome Sequencing Center for Infectious Disease"/>
            <person name="Wu L."/>
            <person name="Ma J."/>
        </authorList>
    </citation>
    <scope>NUCLEOTIDE SEQUENCE [LARGE SCALE GENOMIC DNA]</scope>
    <source>
        <strain evidence="2">CGMCC 1.10106</strain>
    </source>
</reference>
<proteinExistence type="predicted"/>
<protein>
    <submittedName>
        <fullName evidence="1">Uncharacterized protein</fullName>
    </submittedName>
</protein>
<evidence type="ECO:0000313" key="1">
    <source>
        <dbReference type="EMBL" id="GGA50630.1"/>
    </source>
</evidence>
<dbReference type="EMBL" id="BMDW01000011">
    <property type="protein sequence ID" value="GGA50630.1"/>
    <property type="molecule type" value="Genomic_DNA"/>
</dbReference>
<sequence>MTALTTKERAQVNAALCLIHDNGLDASAITRAATVNIAGGLSPGAAYGLVLNAFAGQHADLAPMLSKVTRLIGASSPETIVTYDRALTGYIATGNDAAMNALAPMIAADSMALAIRAGEMKAGDSGAAALGAIPSPAMQQAYANASTAPDVPSPTDANGYQLSAVPGAGMVGAKANLAPAHYSGFAPDVSAFNGLTLAATREAARVSAAGQSSVTPDSGSI</sequence>
<accession>A0ABQ1GUD8</accession>
<evidence type="ECO:0000313" key="2">
    <source>
        <dbReference type="Proteomes" id="UP000618591"/>
    </source>
</evidence>
<dbReference type="Proteomes" id="UP000618591">
    <property type="component" value="Unassembled WGS sequence"/>
</dbReference>
<dbReference type="RefSeq" id="WP_188447242.1">
    <property type="nucleotide sequence ID" value="NZ_BMDW01000011.1"/>
</dbReference>
<name>A0ABQ1GUD8_9SPHN</name>